<evidence type="ECO:0000313" key="2">
    <source>
        <dbReference type="Proteomes" id="UP001234297"/>
    </source>
</evidence>
<dbReference type="Proteomes" id="UP001234297">
    <property type="component" value="Chromosome 4"/>
</dbReference>
<protein>
    <submittedName>
        <fullName evidence="1">Uncharacterized protein</fullName>
    </submittedName>
</protein>
<name>A0ACC2KDS9_PERAE</name>
<evidence type="ECO:0000313" key="1">
    <source>
        <dbReference type="EMBL" id="KAJ8619233.1"/>
    </source>
</evidence>
<gene>
    <name evidence="1" type="ORF">MRB53_015419</name>
</gene>
<organism evidence="1 2">
    <name type="scientific">Persea americana</name>
    <name type="common">Avocado</name>
    <dbReference type="NCBI Taxonomy" id="3435"/>
    <lineage>
        <taxon>Eukaryota</taxon>
        <taxon>Viridiplantae</taxon>
        <taxon>Streptophyta</taxon>
        <taxon>Embryophyta</taxon>
        <taxon>Tracheophyta</taxon>
        <taxon>Spermatophyta</taxon>
        <taxon>Magnoliopsida</taxon>
        <taxon>Magnoliidae</taxon>
        <taxon>Laurales</taxon>
        <taxon>Lauraceae</taxon>
        <taxon>Persea</taxon>
    </lineage>
</organism>
<accession>A0ACC2KDS9</accession>
<reference evidence="1 2" key="1">
    <citation type="journal article" date="2022" name="Hortic Res">
        <title>A haplotype resolved chromosomal level avocado genome allows analysis of novel avocado genes.</title>
        <authorList>
            <person name="Nath O."/>
            <person name="Fletcher S.J."/>
            <person name="Hayward A."/>
            <person name="Shaw L.M."/>
            <person name="Masouleh A.K."/>
            <person name="Furtado A."/>
            <person name="Henry R.J."/>
            <person name="Mitter N."/>
        </authorList>
    </citation>
    <scope>NUCLEOTIDE SEQUENCE [LARGE SCALE GENOMIC DNA]</scope>
    <source>
        <strain evidence="2">cv. Hass</strain>
    </source>
</reference>
<dbReference type="EMBL" id="CM056812">
    <property type="protein sequence ID" value="KAJ8619233.1"/>
    <property type="molecule type" value="Genomic_DNA"/>
</dbReference>
<comment type="caution">
    <text evidence="1">The sequence shown here is derived from an EMBL/GenBank/DDBJ whole genome shotgun (WGS) entry which is preliminary data.</text>
</comment>
<sequence length="86" mass="9298">MFLNKDQVLHERHGDRSDCAIDGSRLCLRLTECSLSARSRICKRSLGSGKLAKSGEKRKKGSPLPPSLSQVANAACVAGEEGEDNR</sequence>
<keyword evidence="2" id="KW-1185">Reference proteome</keyword>
<proteinExistence type="predicted"/>